<dbReference type="Pfam" id="PF00392">
    <property type="entry name" value="GntR"/>
    <property type="match status" value="1"/>
</dbReference>
<keyword evidence="2" id="KW-0238">DNA-binding</keyword>
<dbReference type="InterPro" id="IPR000524">
    <property type="entry name" value="Tscrpt_reg_HTH_GntR"/>
</dbReference>
<feature type="domain" description="HTH gntR-type" evidence="5">
    <location>
        <begin position="58"/>
        <end position="125"/>
    </location>
</feature>
<gene>
    <name evidence="6" type="ORF">CAL13_07890</name>
</gene>
<dbReference type="SMART" id="SM00345">
    <property type="entry name" value="HTH_GNTR"/>
    <property type="match status" value="1"/>
</dbReference>
<dbReference type="SUPFAM" id="SSF48008">
    <property type="entry name" value="GntR ligand-binding domain-like"/>
    <property type="match status" value="1"/>
</dbReference>
<protein>
    <recommendedName>
        <fullName evidence="5">HTH gntR-type domain-containing protein</fullName>
    </recommendedName>
</protein>
<dbReference type="PANTHER" id="PTHR43537">
    <property type="entry name" value="TRANSCRIPTIONAL REGULATOR, GNTR FAMILY"/>
    <property type="match status" value="1"/>
</dbReference>
<dbReference type="SMART" id="SM00895">
    <property type="entry name" value="FCD"/>
    <property type="match status" value="1"/>
</dbReference>
<evidence type="ECO:0000256" key="2">
    <source>
        <dbReference type="ARBA" id="ARBA00023125"/>
    </source>
</evidence>
<dbReference type="Proteomes" id="UP000194139">
    <property type="component" value="Chromosome"/>
</dbReference>
<dbReference type="PANTHER" id="PTHR43537:SF49">
    <property type="entry name" value="TRANSCRIPTIONAL REGULATORY PROTEIN"/>
    <property type="match status" value="1"/>
</dbReference>
<proteinExistence type="predicted"/>
<dbReference type="Pfam" id="PF07729">
    <property type="entry name" value="FCD"/>
    <property type="match status" value="1"/>
</dbReference>
<dbReference type="Gene3D" id="1.10.10.10">
    <property type="entry name" value="Winged helix-like DNA-binding domain superfamily/Winged helix DNA-binding domain"/>
    <property type="match status" value="1"/>
</dbReference>
<dbReference type="Gene3D" id="1.20.120.530">
    <property type="entry name" value="GntR ligand-binding domain-like"/>
    <property type="match status" value="1"/>
</dbReference>
<evidence type="ECO:0000256" key="3">
    <source>
        <dbReference type="ARBA" id="ARBA00023163"/>
    </source>
</evidence>
<dbReference type="SUPFAM" id="SSF46785">
    <property type="entry name" value="Winged helix' DNA-binding domain"/>
    <property type="match status" value="1"/>
</dbReference>
<evidence type="ECO:0000259" key="5">
    <source>
        <dbReference type="PROSITE" id="PS50949"/>
    </source>
</evidence>
<sequence length="271" mass="29969">MFLVYKSGYNVSLVPSRVAVQCVAHRQPRLGPRTAGVKTVSKATSPSSRSSDRSATAPSRSAQVQKALEREILSGQLAPGARLDEVELAQRFRVSRTPVREALRHLASAGLIRIRSRQPAQVVELSASRLIEMFQVMAELEALCARMAARRISASQLALLGGLHAQLAQLAKTDQVEDFYEVNRHFHELIYEASQNEFLAEQTRALRNRIGAYRKLVTQKPSRRAATLTEHEQVLRAIATGDEDGAAQAMRGHVNLLGEKLLDFIALFPKP</sequence>
<dbReference type="EMBL" id="CP021109">
    <property type="protein sequence ID" value="ARP86131.1"/>
    <property type="molecule type" value="Genomic_DNA"/>
</dbReference>
<dbReference type="InterPro" id="IPR011711">
    <property type="entry name" value="GntR_C"/>
</dbReference>
<keyword evidence="1" id="KW-0805">Transcription regulation</keyword>
<dbReference type="InterPro" id="IPR036388">
    <property type="entry name" value="WH-like_DNA-bd_sf"/>
</dbReference>
<dbReference type="InterPro" id="IPR008920">
    <property type="entry name" value="TF_FadR/GntR_C"/>
</dbReference>
<dbReference type="GO" id="GO:0003700">
    <property type="term" value="F:DNA-binding transcription factor activity"/>
    <property type="evidence" value="ECO:0007669"/>
    <property type="project" value="InterPro"/>
</dbReference>
<evidence type="ECO:0000256" key="1">
    <source>
        <dbReference type="ARBA" id="ARBA00023015"/>
    </source>
</evidence>
<evidence type="ECO:0000313" key="7">
    <source>
        <dbReference type="Proteomes" id="UP000194139"/>
    </source>
</evidence>
<dbReference type="AlphaFoldDB" id="A0A1W6YYQ9"/>
<evidence type="ECO:0000313" key="6">
    <source>
        <dbReference type="EMBL" id="ARP86131.1"/>
    </source>
</evidence>
<evidence type="ECO:0000256" key="4">
    <source>
        <dbReference type="SAM" id="MobiDB-lite"/>
    </source>
</evidence>
<dbReference type="GO" id="GO:0003677">
    <property type="term" value="F:DNA binding"/>
    <property type="evidence" value="ECO:0007669"/>
    <property type="project" value="UniProtKB-KW"/>
</dbReference>
<reference evidence="6 7" key="1">
    <citation type="submission" date="2017-05" db="EMBL/GenBank/DDBJ databases">
        <title>Complete and WGS of Bordetella genogroups.</title>
        <authorList>
            <person name="Spilker T."/>
            <person name="LiPuma J."/>
        </authorList>
    </citation>
    <scope>NUCLEOTIDE SEQUENCE [LARGE SCALE GENOMIC DNA]</scope>
    <source>
        <strain evidence="6 7">AU17164</strain>
    </source>
</reference>
<dbReference type="PROSITE" id="PS50949">
    <property type="entry name" value="HTH_GNTR"/>
    <property type="match status" value="1"/>
</dbReference>
<keyword evidence="3" id="KW-0804">Transcription</keyword>
<dbReference type="InterPro" id="IPR036390">
    <property type="entry name" value="WH_DNA-bd_sf"/>
</dbReference>
<dbReference type="PRINTS" id="PR00035">
    <property type="entry name" value="HTHGNTR"/>
</dbReference>
<keyword evidence="7" id="KW-1185">Reference proteome</keyword>
<organism evidence="6 7">
    <name type="scientific">Bordetella genomosp. 9</name>
    <dbReference type="NCBI Taxonomy" id="1416803"/>
    <lineage>
        <taxon>Bacteria</taxon>
        <taxon>Pseudomonadati</taxon>
        <taxon>Pseudomonadota</taxon>
        <taxon>Betaproteobacteria</taxon>
        <taxon>Burkholderiales</taxon>
        <taxon>Alcaligenaceae</taxon>
        <taxon>Bordetella</taxon>
    </lineage>
</organism>
<feature type="region of interest" description="Disordered" evidence="4">
    <location>
        <begin position="30"/>
        <end position="61"/>
    </location>
</feature>
<accession>A0A1W6YYQ9</accession>
<feature type="compositionally biased region" description="Low complexity" evidence="4">
    <location>
        <begin position="41"/>
        <end position="61"/>
    </location>
</feature>
<dbReference type="CDD" id="cd07377">
    <property type="entry name" value="WHTH_GntR"/>
    <property type="match status" value="1"/>
</dbReference>
<name>A0A1W6YYQ9_9BORD</name>